<accession>A0ABN7VJV0</accession>
<reference evidence="2 3" key="1">
    <citation type="submission" date="2021-06" db="EMBL/GenBank/DDBJ databases">
        <authorList>
            <person name="Kallberg Y."/>
            <person name="Tangrot J."/>
            <person name="Rosling A."/>
        </authorList>
    </citation>
    <scope>NUCLEOTIDE SEQUENCE [LARGE SCALE GENOMIC DNA]</scope>
    <source>
        <strain evidence="2 3">120-4 pot B 10/14</strain>
    </source>
</reference>
<dbReference type="Proteomes" id="UP000789901">
    <property type="component" value="Unassembled WGS sequence"/>
</dbReference>
<dbReference type="CDD" id="cd05162">
    <property type="entry name" value="PWWP"/>
    <property type="match status" value="1"/>
</dbReference>
<evidence type="ECO:0000256" key="1">
    <source>
        <dbReference type="SAM" id="MobiDB-lite"/>
    </source>
</evidence>
<evidence type="ECO:0000313" key="3">
    <source>
        <dbReference type="Proteomes" id="UP000789901"/>
    </source>
</evidence>
<organism evidence="2 3">
    <name type="scientific">Gigaspora margarita</name>
    <dbReference type="NCBI Taxonomy" id="4874"/>
    <lineage>
        <taxon>Eukaryota</taxon>
        <taxon>Fungi</taxon>
        <taxon>Fungi incertae sedis</taxon>
        <taxon>Mucoromycota</taxon>
        <taxon>Glomeromycotina</taxon>
        <taxon>Glomeromycetes</taxon>
        <taxon>Diversisporales</taxon>
        <taxon>Gigasporaceae</taxon>
        <taxon>Gigaspora</taxon>
    </lineage>
</organism>
<proteinExistence type="predicted"/>
<feature type="compositionally biased region" description="Polar residues" evidence="1">
    <location>
        <begin position="167"/>
        <end position="186"/>
    </location>
</feature>
<comment type="caution">
    <text evidence="2">The sequence shown here is derived from an EMBL/GenBank/DDBJ whole genome shotgun (WGS) entry which is preliminary data.</text>
</comment>
<dbReference type="Gene3D" id="2.30.30.140">
    <property type="match status" value="1"/>
</dbReference>
<gene>
    <name evidence="2" type="ORF">GMARGA_LOCUS19638</name>
</gene>
<protein>
    <submittedName>
        <fullName evidence="2">19421_t:CDS:1</fullName>
    </submittedName>
</protein>
<dbReference type="EMBL" id="CAJVQB010016539">
    <property type="protein sequence ID" value="CAG8780373.1"/>
    <property type="molecule type" value="Genomic_DNA"/>
</dbReference>
<evidence type="ECO:0000313" key="2">
    <source>
        <dbReference type="EMBL" id="CAG8780373.1"/>
    </source>
</evidence>
<name>A0ABN7VJV0_GIGMA</name>
<feature type="region of interest" description="Disordered" evidence="1">
    <location>
        <begin position="167"/>
        <end position="248"/>
    </location>
</feature>
<feature type="compositionally biased region" description="Basic and acidic residues" evidence="1">
    <location>
        <begin position="216"/>
        <end position="237"/>
    </location>
</feature>
<sequence>MEVRSNNRRLNEPKHLRRKVVFVDPDDPDAPHWWPALVSNLKPNDLFYGARNLLSNQLKSFFFLKKKNKVVPRKEIEIFKQKMDNDVQYPSDGESLVCYFEDGSYSIVPEKDQKPFDPKIEPYTTYMEGPNSEAFQKDKAVTLATLYFEKGVVPPVFKWIRNEDTSGGNISTCTPGTNGNNLSDGPNTGDEDCTTVTKRHVRKESVNNALDQMNGNKRDGSNNAKRENGNGSQRKDIITGPNKKNLGPTLFSIARTTKTKPQSSSNFTKQCLNTPTISSFIPTTQIQSSTSSIATTNNNKSSINISSTTSANNSALIASNDKPHQALMVERVVAPSRTKQCFQCGEKTTNRTNNNNNSDQSQSCSKLLCSDCGDLLNSFLYPSKNILFQNFSVDKNAITSNRINQHTAIITENMEYNLQKSIKSGNKDNETLQMAIFENEYYWNHYLEKKRKSPARLWGNINNSESRVEVLDGLIPLNKRARWLNRSNGM</sequence>
<feature type="compositionally biased region" description="Polar residues" evidence="1">
    <location>
        <begin position="206"/>
        <end position="215"/>
    </location>
</feature>
<keyword evidence="3" id="KW-1185">Reference proteome</keyword>